<dbReference type="SUPFAM" id="SSF54277">
    <property type="entry name" value="CAD &amp; PB1 domains"/>
    <property type="match status" value="1"/>
</dbReference>
<dbReference type="GO" id="GO:0043332">
    <property type="term" value="C:mating projection tip"/>
    <property type="evidence" value="ECO:0007669"/>
    <property type="project" value="TreeGrafter"/>
</dbReference>
<sequence length="713" mass="82399">MISVKSTAPPIDTSFTPLMNLPSPSITNKPSNGTSLYHTCRSVLEKLAAVPDMQTHINAEEPNDPLNRLWTICRRGLPLVTLFNALNPNDSLSLKPVCTQLNDRKKCVYHFIVACRNELELKEEDLFTLSDVYKDNTNGFVKVVNTMNIILNLLEEKGVISSTASGHDRNSVNEPKDTRDKVVLELLETERKFVQDLEVLQNYMRELQLQEVLSPDTIHFLFGNLNTLVDFQRRFLIQLEEMAEKTAMEQNFGLLFIENEDSFTVYEPYCSNYFSAQDLVVQETPRLQKLADILNPVYELPSMLIKPVQRICKYPLLMQQLIKATNKFWPHFAELEQGLESVRRVTENVNETQREYENTQVVDEIKRRVDELQPAQIDQFGALLLHEKLWMAQSDAAEKEMNVYLFDRILLFCKEHKQNSNNTIYIKKKKRGSLQPKGMIITQRILKIRHLGSTSLIIDWKEKEVDHVIFRFRNEEQMKLWEFTLQKRMKPIRPNVSNTQLMSMKSATFTEIPAFLRTDDDSTSADSEDEEPRRVRHIKPLPRTSSHHTDYPLSPPLSHPSSPRLEDYPHLFNRSQSQSVAPGQPFTYTRVRSQSSPNIKQKPQIPDEMPQFISSRALYTMAPPSSLDAPLKLKLNFNHGIYVIMCGYHIGYADLIDKVDKKIRLVANLQSDNILRLKYQDEDGDFITINSDEDVQMAFENRASNTINLFLSV</sequence>
<dbReference type="GO" id="GO:0031106">
    <property type="term" value="P:septin ring organization"/>
    <property type="evidence" value="ECO:0007669"/>
    <property type="project" value="TreeGrafter"/>
</dbReference>
<dbReference type="STRING" id="4846.A0A367JBF0"/>
<dbReference type="OrthoDB" id="1594986at2759"/>
<evidence type="ECO:0000256" key="2">
    <source>
        <dbReference type="SAM" id="MobiDB-lite"/>
    </source>
</evidence>
<dbReference type="PROSITE" id="PS51745">
    <property type="entry name" value="PB1"/>
    <property type="match status" value="1"/>
</dbReference>
<dbReference type="InterPro" id="IPR000270">
    <property type="entry name" value="PB1_dom"/>
</dbReference>
<accession>A0A367JBF0</accession>
<keyword evidence="6" id="KW-1185">Reference proteome</keyword>
<protein>
    <recommendedName>
        <fullName evidence="7">DH domain-containing protein</fullName>
    </recommendedName>
</protein>
<dbReference type="GO" id="GO:0035556">
    <property type="term" value="P:intracellular signal transduction"/>
    <property type="evidence" value="ECO:0007669"/>
    <property type="project" value="InterPro"/>
</dbReference>
<dbReference type="CDD" id="cd05992">
    <property type="entry name" value="PB1"/>
    <property type="match status" value="1"/>
</dbReference>
<evidence type="ECO:0000259" key="4">
    <source>
        <dbReference type="PROSITE" id="PS51745"/>
    </source>
</evidence>
<dbReference type="InterPro" id="IPR011993">
    <property type="entry name" value="PH-like_dom_sf"/>
</dbReference>
<dbReference type="PROSITE" id="PS50010">
    <property type="entry name" value="DH_2"/>
    <property type="match status" value="1"/>
</dbReference>
<dbReference type="PANTHER" id="PTHR47339:SF1">
    <property type="entry name" value="CELL DIVISION CONTROL PROTEIN 24"/>
    <property type="match status" value="1"/>
</dbReference>
<evidence type="ECO:0008006" key="7">
    <source>
        <dbReference type="Google" id="ProtNLM"/>
    </source>
</evidence>
<feature type="region of interest" description="Disordered" evidence="2">
    <location>
        <begin position="515"/>
        <end position="569"/>
    </location>
</feature>
<dbReference type="Proteomes" id="UP000253551">
    <property type="component" value="Unassembled WGS sequence"/>
</dbReference>
<dbReference type="PROSITE" id="PS00741">
    <property type="entry name" value="DH_1"/>
    <property type="match status" value="1"/>
</dbReference>
<dbReference type="Pfam" id="PF00564">
    <property type="entry name" value="PB1"/>
    <property type="match status" value="1"/>
</dbReference>
<dbReference type="InterPro" id="IPR036872">
    <property type="entry name" value="CH_dom_sf"/>
</dbReference>
<dbReference type="InterPro" id="IPR035899">
    <property type="entry name" value="DBL_dom_sf"/>
</dbReference>
<evidence type="ECO:0000313" key="5">
    <source>
        <dbReference type="EMBL" id="RCH87236.1"/>
    </source>
</evidence>
<dbReference type="SUPFAM" id="SSF48065">
    <property type="entry name" value="DBL homology domain (DH-domain)"/>
    <property type="match status" value="1"/>
</dbReference>
<dbReference type="GO" id="GO:0030010">
    <property type="term" value="P:establishment of cell polarity"/>
    <property type="evidence" value="ECO:0007669"/>
    <property type="project" value="TreeGrafter"/>
</dbReference>
<dbReference type="Gene3D" id="2.30.29.30">
    <property type="entry name" value="Pleckstrin-homology domain (PH domain)/Phosphotyrosine-binding domain (PTB)"/>
    <property type="match status" value="1"/>
</dbReference>
<evidence type="ECO:0000259" key="3">
    <source>
        <dbReference type="PROSITE" id="PS50010"/>
    </source>
</evidence>
<dbReference type="GO" id="GO:0005634">
    <property type="term" value="C:nucleus"/>
    <property type="evidence" value="ECO:0007669"/>
    <property type="project" value="TreeGrafter"/>
</dbReference>
<dbReference type="PANTHER" id="PTHR47339">
    <property type="entry name" value="CELL DIVISION CONTROL PROTEIN 24"/>
    <property type="match status" value="1"/>
</dbReference>
<dbReference type="SUPFAM" id="SSF50729">
    <property type="entry name" value="PH domain-like"/>
    <property type="match status" value="1"/>
</dbReference>
<feature type="domain" description="PB1" evidence="4">
    <location>
        <begin position="630"/>
        <end position="713"/>
    </location>
</feature>
<dbReference type="GO" id="GO:0000935">
    <property type="term" value="C:division septum"/>
    <property type="evidence" value="ECO:0007669"/>
    <property type="project" value="TreeGrafter"/>
</dbReference>
<dbReference type="SMART" id="SM00325">
    <property type="entry name" value="RhoGEF"/>
    <property type="match status" value="1"/>
</dbReference>
<dbReference type="SMART" id="SM00666">
    <property type="entry name" value="PB1"/>
    <property type="match status" value="1"/>
</dbReference>
<dbReference type="InterPro" id="IPR001331">
    <property type="entry name" value="GDS_CDC24_CS"/>
</dbReference>
<evidence type="ECO:0000313" key="6">
    <source>
        <dbReference type="Proteomes" id="UP000253551"/>
    </source>
</evidence>
<dbReference type="InterPro" id="IPR053026">
    <property type="entry name" value="CDC42_GEF"/>
</dbReference>
<keyword evidence="1" id="KW-0175">Coiled coil</keyword>
<dbReference type="Gene3D" id="1.10.418.10">
    <property type="entry name" value="Calponin-like domain"/>
    <property type="match status" value="1"/>
</dbReference>
<dbReference type="InterPro" id="IPR000219">
    <property type="entry name" value="DH_dom"/>
</dbReference>
<name>A0A367JBF0_RHIST</name>
<dbReference type="Pfam" id="PF00621">
    <property type="entry name" value="RhoGEF"/>
    <property type="match status" value="1"/>
</dbReference>
<dbReference type="Gene3D" id="1.20.900.10">
    <property type="entry name" value="Dbl homology (DH) domain"/>
    <property type="match status" value="1"/>
</dbReference>
<proteinExistence type="predicted"/>
<evidence type="ECO:0000256" key="1">
    <source>
        <dbReference type="SAM" id="Coils"/>
    </source>
</evidence>
<reference evidence="5 6" key="1">
    <citation type="journal article" date="2018" name="G3 (Bethesda)">
        <title>Phylogenetic and Phylogenomic Definition of Rhizopus Species.</title>
        <authorList>
            <person name="Gryganskyi A.P."/>
            <person name="Golan J."/>
            <person name="Dolatabadi S."/>
            <person name="Mondo S."/>
            <person name="Robb S."/>
            <person name="Idnurm A."/>
            <person name="Muszewska A."/>
            <person name="Steczkiewicz K."/>
            <person name="Masonjones S."/>
            <person name="Liao H.L."/>
            <person name="Gajdeczka M.T."/>
            <person name="Anike F."/>
            <person name="Vuek A."/>
            <person name="Anishchenko I.M."/>
            <person name="Voigt K."/>
            <person name="de Hoog G.S."/>
            <person name="Smith M.E."/>
            <person name="Heitman J."/>
            <person name="Vilgalys R."/>
            <person name="Stajich J.E."/>
        </authorList>
    </citation>
    <scope>NUCLEOTIDE SEQUENCE [LARGE SCALE GENOMIC DNA]</scope>
    <source>
        <strain evidence="5 6">LSU 92-RS-03</strain>
    </source>
</reference>
<comment type="caution">
    <text evidence="5">The sequence shown here is derived from an EMBL/GenBank/DDBJ whole genome shotgun (WGS) entry which is preliminary data.</text>
</comment>
<organism evidence="5 6">
    <name type="scientific">Rhizopus stolonifer</name>
    <name type="common">Rhizopus nigricans</name>
    <dbReference type="NCBI Taxonomy" id="4846"/>
    <lineage>
        <taxon>Eukaryota</taxon>
        <taxon>Fungi</taxon>
        <taxon>Fungi incertae sedis</taxon>
        <taxon>Mucoromycota</taxon>
        <taxon>Mucoromycotina</taxon>
        <taxon>Mucoromycetes</taxon>
        <taxon>Mucorales</taxon>
        <taxon>Mucorineae</taxon>
        <taxon>Rhizopodaceae</taxon>
        <taxon>Rhizopus</taxon>
    </lineage>
</organism>
<dbReference type="Gene3D" id="3.10.20.90">
    <property type="entry name" value="Phosphatidylinositol 3-kinase Catalytic Subunit, Chain A, domain 1"/>
    <property type="match status" value="1"/>
</dbReference>
<feature type="domain" description="DH" evidence="3">
    <location>
        <begin position="178"/>
        <end position="352"/>
    </location>
</feature>
<dbReference type="InterPro" id="IPR053793">
    <property type="entry name" value="PB1-like"/>
</dbReference>
<dbReference type="Pfam" id="PF06395">
    <property type="entry name" value="CDC24"/>
    <property type="match status" value="1"/>
</dbReference>
<dbReference type="EMBL" id="PJQM01003760">
    <property type="protein sequence ID" value="RCH87236.1"/>
    <property type="molecule type" value="Genomic_DNA"/>
</dbReference>
<dbReference type="InterPro" id="IPR010481">
    <property type="entry name" value="Cdc24/Scd1_N"/>
</dbReference>
<dbReference type="Pfam" id="PF15411">
    <property type="entry name" value="PH_10"/>
    <property type="match status" value="1"/>
</dbReference>
<gene>
    <name evidence="5" type="ORF">CU098_006236</name>
</gene>
<dbReference type="GO" id="GO:0005737">
    <property type="term" value="C:cytoplasm"/>
    <property type="evidence" value="ECO:0007669"/>
    <property type="project" value="TreeGrafter"/>
</dbReference>
<feature type="compositionally biased region" description="Acidic residues" evidence="2">
    <location>
        <begin position="521"/>
        <end position="530"/>
    </location>
</feature>
<dbReference type="CDD" id="cd00160">
    <property type="entry name" value="RhoGEF"/>
    <property type="match status" value="1"/>
</dbReference>
<feature type="coiled-coil region" evidence="1">
    <location>
        <begin position="335"/>
        <end position="362"/>
    </location>
</feature>
<dbReference type="AlphaFoldDB" id="A0A367JBF0"/>
<dbReference type="GO" id="GO:0005085">
    <property type="term" value="F:guanyl-nucleotide exchange factor activity"/>
    <property type="evidence" value="ECO:0007669"/>
    <property type="project" value="InterPro"/>
</dbReference>